<gene>
    <name evidence="4" type="ORF">BDFB_004769</name>
</gene>
<keyword evidence="5" id="KW-1185">Reference proteome</keyword>
<comment type="caution">
    <text evidence="4">The sequence shown here is derived from an EMBL/GenBank/DDBJ whole genome shotgun (WGS) entry which is preliminary data.</text>
</comment>
<evidence type="ECO:0000256" key="2">
    <source>
        <dbReference type="ARBA" id="ARBA00022679"/>
    </source>
</evidence>
<evidence type="ECO:0000313" key="5">
    <source>
        <dbReference type="Proteomes" id="UP000292052"/>
    </source>
</evidence>
<sequence>MTSYTVKPLKPEDAEKLDEAFGVKGALLEFNPGQCVLPPYHIKIAQQIIDAPVREDDVWLLSFPRTGSTWCQEMIWLIANDLDFNTARNTIQQIRAPLIEMSTVFIEYHQSFGHLVENSVDYVNNLPSPRFIKSHLPLGLLPAELDKIKPKIIYTCRNPKDMCVSYYYHSKMFHHMDMTFEVFCELLMEGLTPLGPVFPHYLSFWNKRHESNMLFLMYEDMNKDLKGTLKKIADFLEKTYTEEEFDQLCDFLSFGKMRDNRGCNMEGILDTKHGQGFFNRIGDHFIRKGKIGDWKNHMTPELAKRFDDWIEENTKGTGLTFN</sequence>
<evidence type="ECO:0000259" key="3">
    <source>
        <dbReference type="Pfam" id="PF00685"/>
    </source>
</evidence>
<dbReference type="InterPro" id="IPR000863">
    <property type="entry name" value="Sulfotransferase_dom"/>
</dbReference>
<organism evidence="4 5">
    <name type="scientific">Asbolus verrucosus</name>
    <name type="common">Desert ironclad beetle</name>
    <dbReference type="NCBI Taxonomy" id="1661398"/>
    <lineage>
        <taxon>Eukaryota</taxon>
        <taxon>Metazoa</taxon>
        <taxon>Ecdysozoa</taxon>
        <taxon>Arthropoda</taxon>
        <taxon>Hexapoda</taxon>
        <taxon>Insecta</taxon>
        <taxon>Pterygota</taxon>
        <taxon>Neoptera</taxon>
        <taxon>Endopterygota</taxon>
        <taxon>Coleoptera</taxon>
        <taxon>Polyphaga</taxon>
        <taxon>Cucujiformia</taxon>
        <taxon>Tenebrionidae</taxon>
        <taxon>Pimeliinae</taxon>
        <taxon>Asbolus</taxon>
    </lineage>
</organism>
<dbReference type="Proteomes" id="UP000292052">
    <property type="component" value="Unassembled WGS sequence"/>
</dbReference>
<dbReference type="OrthoDB" id="205623at2759"/>
<name>A0A482VE36_ASBVE</name>
<dbReference type="Gene3D" id="3.40.50.300">
    <property type="entry name" value="P-loop containing nucleotide triphosphate hydrolases"/>
    <property type="match status" value="1"/>
</dbReference>
<accession>A0A482VE36</accession>
<dbReference type="InterPro" id="IPR027417">
    <property type="entry name" value="P-loop_NTPase"/>
</dbReference>
<dbReference type="AlphaFoldDB" id="A0A482VE36"/>
<proteinExistence type="inferred from homology"/>
<dbReference type="GO" id="GO:0008146">
    <property type="term" value="F:sulfotransferase activity"/>
    <property type="evidence" value="ECO:0007669"/>
    <property type="project" value="InterPro"/>
</dbReference>
<dbReference type="PANTHER" id="PTHR11783">
    <property type="entry name" value="SULFOTRANSFERASE SULT"/>
    <property type="match status" value="1"/>
</dbReference>
<protein>
    <submittedName>
        <fullName evidence="4">Amine sulfotransferase</fullName>
    </submittedName>
</protein>
<evidence type="ECO:0000313" key="4">
    <source>
        <dbReference type="EMBL" id="RZB73451.1"/>
    </source>
</evidence>
<evidence type="ECO:0000256" key="1">
    <source>
        <dbReference type="ARBA" id="ARBA00005771"/>
    </source>
</evidence>
<dbReference type="Pfam" id="PF00685">
    <property type="entry name" value="Sulfotransfer_1"/>
    <property type="match status" value="1"/>
</dbReference>
<feature type="domain" description="Sulfotransferase" evidence="3">
    <location>
        <begin position="56"/>
        <end position="318"/>
    </location>
</feature>
<reference evidence="4 5" key="1">
    <citation type="submission" date="2017-03" db="EMBL/GenBank/DDBJ databases">
        <title>Genome of the blue death feigning beetle - Asbolus verrucosus.</title>
        <authorList>
            <person name="Rider S.D."/>
        </authorList>
    </citation>
    <scope>NUCLEOTIDE SEQUENCE [LARGE SCALE GENOMIC DNA]</scope>
    <source>
        <strain evidence="4">Butters</strain>
        <tissue evidence="4">Head and leg muscle</tissue>
    </source>
</reference>
<comment type="similarity">
    <text evidence="1">Belongs to the sulfotransferase 1 family.</text>
</comment>
<dbReference type="EMBL" id="QDEB01108956">
    <property type="protein sequence ID" value="RZB73451.1"/>
    <property type="molecule type" value="Genomic_DNA"/>
</dbReference>
<keyword evidence="2 4" id="KW-0808">Transferase</keyword>
<dbReference type="SUPFAM" id="SSF52540">
    <property type="entry name" value="P-loop containing nucleoside triphosphate hydrolases"/>
    <property type="match status" value="1"/>
</dbReference>